<feature type="domain" description="SCP2" evidence="1">
    <location>
        <begin position="19"/>
        <end position="120"/>
    </location>
</feature>
<comment type="caution">
    <text evidence="2">The sequence shown here is derived from an EMBL/GenBank/DDBJ whole genome shotgun (WGS) entry which is preliminary data.</text>
</comment>
<evidence type="ECO:0000313" key="2">
    <source>
        <dbReference type="EMBL" id="KAJ8496630.1"/>
    </source>
</evidence>
<dbReference type="Pfam" id="PF02036">
    <property type="entry name" value="SCP2"/>
    <property type="match status" value="1"/>
</dbReference>
<accession>A0AAD7U2D4</accession>
<keyword evidence="3" id="KW-1185">Reference proteome</keyword>
<organism evidence="2 3">
    <name type="scientific">Trametes cubensis</name>
    <dbReference type="NCBI Taxonomy" id="1111947"/>
    <lineage>
        <taxon>Eukaryota</taxon>
        <taxon>Fungi</taxon>
        <taxon>Dikarya</taxon>
        <taxon>Basidiomycota</taxon>
        <taxon>Agaricomycotina</taxon>
        <taxon>Agaricomycetes</taxon>
        <taxon>Polyporales</taxon>
        <taxon>Polyporaceae</taxon>
        <taxon>Trametes</taxon>
    </lineage>
</organism>
<gene>
    <name evidence="2" type="ORF">ONZ51_g1028</name>
</gene>
<proteinExistence type="predicted"/>
<protein>
    <recommendedName>
        <fullName evidence="1">SCP2 domain-containing protein</fullName>
    </recommendedName>
</protein>
<dbReference type="SUPFAM" id="SSF55718">
    <property type="entry name" value="SCP-like"/>
    <property type="match status" value="1"/>
</dbReference>
<evidence type="ECO:0000259" key="1">
    <source>
        <dbReference type="Pfam" id="PF02036"/>
    </source>
</evidence>
<dbReference type="InterPro" id="IPR003033">
    <property type="entry name" value="SCP2_sterol-bd_dom"/>
</dbReference>
<dbReference type="AlphaFoldDB" id="A0AAD7U2D4"/>
<reference evidence="2" key="1">
    <citation type="submission" date="2022-11" db="EMBL/GenBank/DDBJ databases">
        <title>Genome Sequence of Cubamyces cubensis.</title>
        <authorList>
            <person name="Buettner E."/>
        </authorList>
    </citation>
    <scope>NUCLEOTIDE SEQUENCE</scope>
    <source>
        <strain evidence="2">MPL-01</strain>
    </source>
</reference>
<dbReference type="PANTHER" id="PTHR10094">
    <property type="entry name" value="STEROL CARRIER PROTEIN 2 SCP-2 FAMILY PROTEIN"/>
    <property type="match status" value="1"/>
</dbReference>
<dbReference type="InterPro" id="IPR036527">
    <property type="entry name" value="SCP2_sterol-bd_dom_sf"/>
</dbReference>
<dbReference type="PANTHER" id="PTHR10094:SF28">
    <property type="entry name" value="SCP2 DOMAIN-CONTAINING PROTEIN"/>
    <property type="match status" value="1"/>
</dbReference>
<dbReference type="Proteomes" id="UP001215151">
    <property type="component" value="Unassembled WGS sequence"/>
</dbReference>
<dbReference type="GO" id="GO:0005829">
    <property type="term" value="C:cytosol"/>
    <property type="evidence" value="ECO:0007669"/>
    <property type="project" value="TreeGrafter"/>
</dbReference>
<name>A0AAD7U2D4_9APHY</name>
<dbReference type="Gene3D" id="3.30.1050.10">
    <property type="entry name" value="SCP2 sterol-binding domain"/>
    <property type="match status" value="1"/>
</dbReference>
<dbReference type="EMBL" id="JAPEVG010000013">
    <property type="protein sequence ID" value="KAJ8496630.1"/>
    <property type="molecule type" value="Genomic_DNA"/>
</dbReference>
<evidence type="ECO:0000313" key="3">
    <source>
        <dbReference type="Proteomes" id="UP001215151"/>
    </source>
</evidence>
<sequence length="169" mass="18050">MSSVAVAGFQSSPVFVALERALESLTDAQRAAEISQIGGIYEIHLTNSRRQAAIWTIDLKSTGTVLKGSFRTADVVITTSDETFVDIANGRVSPLKAFQTGKLNTRGNIALVNKLDSVLKVCVALSCRPERGSEEESDRGHAGGVNAADVYLIIHVVNAIDPLRINDAV</sequence>